<dbReference type="AlphaFoldDB" id="A0A6C1DRV8"/>
<dbReference type="Pfam" id="PF07859">
    <property type="entry name" value="Abhydrolase_3"/>
    <property type="match status" value="1"/>
</dbReference>
<dbReference type="SMR" id="A0A6C1DRV8"/>
<dbReference type="GO" id="GO:0034354">
    <property type="term" value="P:'de novo' NAD+ biosynthetic process from L-tryptophan"/>
    <property type="evidence" value="ECO:0007669"/>
    <property type="project" value="UniProtKB-UniRule"/>
</dbReference>
<evidence type="ECO:0000256" key="2">
    <source>
        <dbReference type="ARBA" id="ARBA00023079"/>
    </source>
</evidence>
<evidence type="ECO:0000259" key="4">
    <source>
        <dbReference type="Pfam" id="PF07859"/>
    </source>
</evidence>
<feature type="active site" description="Nucleophile" evidence="3">
    <location>
        <position position="110"/>
    </location>
</feature>
<evidence type="ECO:0000256" key="1">
    <source>
        <dbReference type="ARBA" id="ARBA00022801"/>
    </source>
</evidence>
<feature type="domain" description="Alpha/beta hydrolase fold-3" evidence="4">
    <location>
        <begin position="32"/>
        <end position="142"/>
    </location>
</feature>
<reference evidence="5 6" key="1">
    <citation type="journal article" date="2019" name="BMC Genomics">
        <title>Chromosome level assembly and comparative genome analysis confirm lager-brewing yeasts originated from a single hybridization.</title>
        <authorList>
            <person name="Salazar A.N."/>
            <person name="Gorter de Vries A.R."/>
            <person name="van den Broek M."/>
            <person name="Brouwers N."/>
            <person name="de la Torre Cortes P."/>
            <person name="Kuijpers N.G.A."/>
            <person name="Daran J.G."/>
            <person name="Abeel T."/>
        </authorList>
    </citation>
    <scope>NUCLEOTIDE SEQUENCE [LARGE SCALE GENOMIC DNA]</scope>
    <source>
        <strain evidence="5 6">CBS 1483</strain>
    </source>
</reference>
<evidence type="ECO:0000256" key="3">
    <source>
        <dbReference type="HAMAP-Rule" id="MF_03014"/>
    </source>
</evidence>
<comment type="domain">
    <text evidence="3">The main chain amide nitrogen atoms of the second glycine and its adjacent residue in the HGGXW motif define the oxyanion hole, and stabilize the oxyanion that forms during the nucleophilic attack by the catalytic serine during substrate cleavage.</text>
</comment>
<comment type="subunit">
    <text evidence="3">Homodimer.</text>
</comment>
<comment type="pathway">
    <text evidence="3">Amino-acid degradation; L-tryptophan degradation via kynurenine pathway; L-kynurenine from L-tryptophan: step 2/2.</text>
</comment>
<feature type="active site" evidence="3">
    <location>
        <position position="211"/>
    </location>
</feature>
<dbReference type="InterPro" id="IPR027519">
    <property type="entry name" value="KFase_ver/fungi-typ"/>
</dbReference>
<dbReference type="OrthoDB" id="420264at2759"/>
<dbReference type="GO" id="GO:0004061">
    <property type="term" value="F:arylformamidase activity"/>
    <property type="evidence" value="ECO:0007669"/>
    <property type="project" value="UniProtKB-UniRule"/>
</dbReference>
<dbReference type="InterPro" id="IPR013094">
    <property type="entry name" value="AB_hydrolase_3"/>
</dbReference>
<dbReference type="SUPFAM" id="SSF53474">
    <property type="entry name" value="alpha/beta-Hydrolases"/>
    <property type="match status" value="1"/>
</dbReference>
<dbReference type="HAMAP" id="MF_03014">
    <property type="entry name" value="KFase"/>
    <property type="match status" value="1"/>
</dbReference>
<dbReference type="InterPro" id="IPR029058">
    <property type="entry name" value="AB_hydrolase_fold"/>
</dbReference>
<dbReference type="Proteomes" id="UP000501346">
    <property type="component" value="Chromosome ScIV"/>
</dbReference>
<dbReference type="EMBL" id="CP048985">
    <property type="protein sequence ID" value="QID78924.1"/>
    <property type="molecule type" value="Genomic_DNA"/>
</dbReference>
<dbReference type="Gene3D" id="3.40.50.1820">
    <property type="entry name" value="alpha/beta hydrolase"/>
    <property type="match status" value="1"/>
</dbReference>
<comment type="catalytic activity">
    <reaction evidence="3">
        <text>N-formyl-L-kynurenine + H2O = L-kynurenine + formate + H(+)</text>
        <dbReference type="Rhea" id="RHEA:13009"/>
        <dbReference type="ChEBI" id="CHEBI:15377"/>
        <dbReference type="ChEBI" id="CHEBI:15378"/>
        <dbReference type="ChEBI" id="CHEBI:15740"/>
        <dbReference type="ChEBI" id="CHEBI:57959"/>
        <dbReference type="ChEBI" id="CHEBI:58629"/>
        <dbReference type="EC" id="3.5.1.9"/>
    </reaction>
</comment>
<accession>A0A6C1DRV8</accession>
<gene>
    <name evidence="5" type="primary">BNA7_1</name>
    <name evidence="3" type="synonym">BNA7</name>
    <name evidence="5" type="ORF">GRS66_001155</name>
</gene>
<comment type="similarity">
    <text evidence="3">Belongs to the kynurenine formamidase family.</text>
</comment>
<dbReference type="GO" id="GO:0019441">
    <property type="term" value="P:L-tryptophan catabolic process to kynurenine"/>
    <property type="evidence" value="ECO:0007669"/>
    <property type="project" value="UniProtKB-UniRule"/>
</dbReference>
<proteinExistence type="inferred from homology"/>
<feature type="active site" evidence="3">
    <location>
        <position position="243"/>
    </location>
</feature>
<evidence type="ECO:0000313" key="5">
    <source>
        <dbReference type="EMBL" id="QID78924.1"/>
    </source>
</evidence>
<evidence type="ECO:0000313" key="6">
    <source>
        <dbReference type="Proteomes" id="UP000501346"/>
    </source>
</evidence>
<organism evidence="5 6">
    <name type="scientific">Saccharomyces pastorianus</name>
    <name type="common">Lager yeast</name>
    <name type="synonym">Saccharomyces cerevisiae x Saccharomyces eubayanus</name>
    <dbReference type="NCBI Taxonomy" id="27292"/>
    <lineage>
        <taxon>Eukaryota</taxon>
        <taxon>Fungi</taxon>
        <taxon>Dikarya</taxon>
        <taxon>Ascomycota</taxon>
        <taxon>Saccharomycotina</taxon>
        <taxon>Saccharomycetes</taxon>
        <taxon>Saccharomycetales</taxon>
        <taxon>Saccharomycetaceae</taxon>
        <taxon>Saccharomyces</taxon>
    </lineage>
</organism>
<protein>
    <recommendedName>
        <fullName evidence="3">Kynurenine formamidase</fullName>
        <shortName evidence="3">KFA</shortName>
        <shortName evidence="3">KFase</shortName>
        <ecNumber evidence="3">3.5.1.9</ecNumber>
    </recommendedName>
    <alternativeName>
        <fullName evidence="3">Arylformamidase</fullName>
    </alternativeName>
    <alternativeName>
        <fullName evidence="3">N-formylkynurenine formamidase</fullName>
        <shortName evidence="3">FKF</shortName>
    </alternativeName>
</protein>
<sequence length="261" mass="29991">MSNTVRAISPDITLFNKTLTFQEISQNTREAVIYIHGGAWNDPENTPNDFNQLANTIKSMDTESTVCQYSIEYRLSPEITNPRNLYDAVSNITRLVKEKGLTNINMVGHSVGATFIWQILAALKDPQEKMSEAQLQMLGLLQIVKRVFLLDGIYSLKELLVEYPEYDCFTRLAFPDGIQMYEEEPSRVMPYVKKALSRFSIDMHLVHSYSDELLTLRQTNCLISCLQDYQLSFKLYLDDLGLHNDVYKNGKVAKYIFDNIC</sequence>
<feature type="short sequence motif" description="HGGXW" evidence="3">
    <location>
        <begin position="36"/>
        <end position="40"/>
    </location>
</feature>
<name>A0A6C1DRV8_SACPS</name>
<dbReference type="FunFam" id="3.40.50.1820:FF:000465">
    <property type="entry name" value="Kynurenine formamidase"/>
    <property type="match status" value="1"/>
</dbReference>
<keyword evidence="1 3" id="KW-0378">Hydrolase</keyword>
<keyword evidence="6" id="KW-1185">Reference proteome</keyword>
<dbReference type="EC" id="3.5.1.9" evidence="3"/>
<comment type="function">
    <text evidence="3">Catalyzes the hydrolysis of N-formyl-L-kynurenine to L-kynurenine, the second step in the kynurenine pathway of tryptophan degradation. Kynurenine may be further oxidized to nicotinic acid, NAD(H) and NADP(H). Required for elimination of toxic metabolites.</text>
</comment>
<dbReference type="UniPathway" id="UPA00333">
    <property type="reaction ID" value="UER00454"/>
</dbReference>
<keyword evidence="2 3" id="KW-0823">Tryptophan catabolism</keyword>